<dbReference type="InterPro" id="IPR019734">
    <property type="entry name" value="TPR_rpt"/>
</dbReference>
<keyword evidence="2" id="KW-0802">TPR repeat</keyword>
<name>A0ABS5W0D6_9SPHN</name>
<evidence type="ECO:0000313" key="3">
    <source>
        <dbReference type="EMBL" id="MBT2133238.1"/>
    </source>
</evidence>
<accession>A0ABS5W0D6</accession>
<dbReference type="InterPro" id="IPR011990">
    <property type="entry name" value="TPR-like_helical_dom_sf"/>
</dbReference>
<dbReference type="InterPro" id="IPR026634">
    <property type="entry name" value="TPST-like"/>
</dbReference>
<comment type="caution">
    <text evidence="3">The sequence shown here is derived from an EMBL/GenBank/DDBJ whole genome shotgun (WGS) entry which is preliminary data.</text>
</comment>
<sequence>MAIRAPMGGQWQQLAQIAANFGELTLSRAAIDLFVEAAENDPAAQYQKAVLLAYGGALDEAYALLCTLPDTAPDPAANAYSRGTSLLSLGRADQAQELLERVTQLRPESGSAWLALALSVNLGREAELAERLVRAEPGMEAAGPSEQAAYYYALGKARADRGEHDPAFAAFARGAELQKTLIVYDREADRRNAEDATQGYTAEAIAAIGRQQQQPTHRSIFVTGLPRSGTTLVEQILTSHSAVSDGGEINRLDLLSQEVGGQSCETLERYVKEQGTLSLTELWNHLLAERFPKGGRIVDKTVNTSRHLGLAAAFFPEAPLIWVTRDPLDRAWSCFRTYFLGTMPWSYDLEDIAFHFRLDDQLLREWRSILGNRLLVVPYEELVTDPGDWVRRILSHCGLVEEPQVFAPHLSERAVATASVMQVRRPINREGIGSAEPYRAFLKPFIETYYA</sequence>
<proteinExistence type="predicted"/>
<evidence type="ECO:0000256" key="1">
    <source>
        <dbReference type="ARBA" id="ARBA00022679"/>
    </source>
</evidence>
<evidence type="ECO:0000313" key="4">
    <source>
        <dbReference type="Proteomes" id="UP000811255"/>
    </source>
</evidence>
<reference evidence="3 4" key="1">
    <citation type="submission" date="2021-05" db="EMBL/GenBank/DDBJ databases">
        <title>Croceibacterium sp. LX-88 genome sequence.</title>
        <authorList>
            <person name="Luo X."/>
        </authorList>
    </citation>
    <scope>NUCLEOTIDE SEQUENCE [LARGE SCALE GENOMIC DNA]</scope>
    <source>
        <strain evidence="3 4">LX-88</strain>
    </source>
</reference>
<dbReference type="Gene3D" id="3.40.50.300">
    <property type="entry name" value="P-loop containing nucleotide triphosphate hydrolases"/>
    <property type="match status" value="1"/>
</dbReference>
<dbReference type="PANTHER" id="PTHR12788:SF10">
    <property type="entry name" value="PROTEIN-TYROSINE SULFOTRANSFERASE"/>
    <property type="match status" value="1"/>
</dbReference>
<keyword evidence="4" id="KW-1185">Reference proteome</keyword>
<dbReference type="SUPFAM" id="SSF52540">
    <property type="entry name" value="P-loop containing nucleoside triphosphate hydrolases"/>
    <property type="match status" value="1"/>
</dbReference>
<dbReference type="PANTHER" id="PTHR12788">
    <property type="entry name" value="PROTEIN-TYROSINE SULFOTRANSFERASE 2"/>
    <property type="match status" value="1"/>
</dbReference>
<evidence type="ECO:0000256" key="2">
    <source>
        <dbReference type="PROSITE-ProRule" id="PRU00339"/>
    </source>
</evidence>
<dbReference type="EMBL" id="JAHFVK010000001">
    <property type="protein sequence ID" value="MBT2133238.1"/>
    <property type="molecule type" value="Genomic_DNA"/>
</dbReference>
<dbReference type="RefSeq" id="WP_214534507.1">
    <property type="nucleotide sequence ID" value="NZ_JAHFVK010000001.1"/>
</dbReference>
<feature type="repeat" description="TPR" evidence="2">
    <location>
        <begin position="76"/>
        <end position="109"/>
    </location>
</feature>
<dbReference type="Proteomes" id="UP000811255">
    <property type="component" value="Unassembled WGS sequence"/>
</dbReference>
<dbReference type="PROSITE" id="PS50005">
    <property type="entry name" value="TPR"/>
    <property type="match status" value="1"/>
</dbReference>
<dbReference type="InterPro" id="IPR027417">
    <property type="entry name" value="P-loop_NTPase"/>
</dbReference>
<gene>
    <name evidence="3" type="ORF">KK137_02725</name>
</gene>
<keyword evidence="1" id="KW-0808">Transferase</keyword>
<dbReference type="Gene3D" id="1.25.40.10">
    <property type="entry name" value="Tetratricopeptide repeat domain"/>
    <property type="match status" value="1"/>
</dbReference>
<dbReference type="Pfam" id="PF13469">
    <property type="entry name" value="Sulfotransfer_3"/>
    <property type="match status" value="1"/>
</dbReference>
<organism evidence="3 4">
    <name type="scientific">Croceibacterium selenioxidans</name>
    <dbReference type="NCBI Taxonomy" id="2838833"/>
    <lineage>
        <taxon>Bacteria</taxon>
        <taxon>Pseudomonadati</taxon>
        <taxon>Pseudomonadota</taxon>
        <taxon>Alphaproteobacteria</taxon>
        <taxon>Sphingomonadales</taxon>
        <taxon>Erythrobacteraceae</taxon>
        <taxon>Croceibacterium</taxon>
    </lineage>
</organism>
<protein>
    <submittedName>
        <fullName evidence="3">Sulfotransferase</fullName>
    </submittedName>
</protein>
<dbReference type="SUPFAM" id="SSF48452">
    <property type="entry name" value="TPR-like"/>
    <property type="match status" value="1"/>
</dbReference>